<evidence type="ECO:0000313" key="2">
    <source>
        <dbReference type="EMBL" id="TJZ62337.1"/>
    </source>
</evidence>
<dbReference type="AlphaFoldDB" id="A0A4U0P4P7"/>
<dbReference type="InterPro" id="IPR036514">
    <property type="entry name" value="SGNH_hydro_sf"/>
</dbReference>
<name>A0A4U0P4P7_9SPHI</name>
<sequence>MRRSIGILVLLLNFGLMIGTSYAQEVAEQHRERIKQLSPSIEKFEVEDAKNGVATGGILFVGSSSFTRWYHLQESFPNHQVLNRGFGGSQLFDILYFFDRVVMPYKPCQIFLYEGDNDIASGMSPEEYLEDVITFVRLVEVKLPGTRISILSTKPSPARVKWQTNYLKANQLVRNYTETKPHLQYVDVAQILYDQKGVLRPELFVEDLIHLNKNGYDIWESIIAPYLDDKALKTKK</sequence>
<dbReference type="InterPro" id="IPR013830">
    <property type="entry name" value="SGNH_hydro"/>
</dbReference>
<dbReference type="Proteomes" id="UP000306808">
    <property type="component" value="Unassembled WGS sequence"/>
</dbReference>
<proteinExistence type="predicted"/>
<evidence type="ECO:0000259" key="1">
    <source>
        <dbReference type="Pfam" id="PF13472"/>
    </source>
</evidence>
<organism evidence="2 3">
    <name type="scientific">Sphingobacterium olei</name>
    <dbReference type="NCBI Taxonomy" id="2571155"/>
    <lineage>
        <taxon>Bacteria</taxon>
        <taxon>Pseudomonadati</taxon>
        <taxon>Bacteroidota</taxon>
        <taxon>Sphingobacteriia</taxon>
        <taxon>Sphingobacteriales</taxon>
        <taxon>Sphingobacteriaceae</taxon>
        <taxon>Sphingobacterium</taxon>
    </lineage>
</organism>
<dbReference type="OrthoDB" id="9790057at2"/>
<accession>A0A4U0P4P7</accession>
<dbReference type="Gene3D" id="3.40.50.1110">
    <property type="entry name" value="SGNH hydrolase"/>
    <property type="match status" value="1"/>
</dbReference>
<dbReference type="Pfam" id="PF13472">
    <property type="entry name" value="Lipase_GDSL_2"/>
    <property type="match status" value="1"/>
</dbReference>
<feature type="domain" description="SGNH hydrolase-type esterase" evidence="1">
    <location>
        <begin position="65"/>
        <end position="218"/>
    </location>
</feature>
<evidence type="ECO:0000313" key="3">
    <source>
        <dbReference type="Proteomes" id="UP000306808"/>
    </source>
</evidence>
<comment type="caution">
    <text evidence="2">The sequence shown here is derived from an EMBL/GenBank/DDBJ whole genome shotgun (WGS) entry which is preliminary data.</text>
</comment>
<dbReference type="GO" id="GO:0016788">
    <property type="term" value="F:hydrolase activity, acting on ester bonds"/>
    <property type="evidence" value="ECO:0007669"/>
    <property type="project" value="UniProtKB-ARBA"/>
</dbReference>
<protein>
    <submittedName>
        <fullName evidence="2">Acetylhydrolase</fullName>
    </submittedName>
</protein>
<dbReference type="CDD" id="cd04502">
    <property type="entry name" value="SGNH_hydrolase_like_7"/>
    <property type="match status" value="1"/>
</dbReference>
<gene>
    <name evidence="2" type="ORF">FAZ15_05230</name>
</gene>
<reference evidence="2 3" key="1">
    <citation type="submission" date="2019-04" db="EMBL/GenBank/DDBJ databases">
        <title>Sphingobacterium olei sp. nov., isolated from oil-contaminated soil.</title>
        <authorList>
            <person name="Liu B."/>
        </authorList>
    </citation>
    <scope>NUCLEOTIDE SEQUENCE [LARGE SCALE GENOMIC DNA]</scope>
    <source>
        <strain evidence="2 3">HAL-9</strain>
    </source>
</reference>
<keyword evidence="2" id="KW-0378">Hydrolase</keyword>
<keyword evidence="3" id="KW-1185">Reference proteome</keyword>
<dbReference type="SUPFAM" id="SSF52266">
    <property type="entry name" value="SGNH hydrolase"/>
    <property type="match status" value="1"/>
</dbReference>
<dbReference type="EMBL" id="SUME01000002">
    <property type="protein sequence ID" value="TJZ62337.1"/>
    <property type="molecule type" value="Genomic_DNA"/>
</dbReference>